<feature type="transmembrane region" description="Helical" evidence="1">
    <location>
        <begin position="100"/>
        <end position="120"/>
    </location>
</feature>
<dbReference type="KEGG" id="ome:OLMES_2165"/>
<gene>
    <name evidence="2" type="ORF">OLMES_2165</name>
</gene>
<organism evidence="2 3">
    <name type="scientific">Oleiphilus messinensis</name>
    <dbReference type="NCBI Taxonomy" id="141451"/>
    <lineage>
        <taxon>Bacteria</taxon>
        <taxon>Pseudomonadati</taxon>
        <taxon>Pseudomonadota</taxon>
        <taxon>Gammaproteobacteria</taxon>
        <taxon>Oceanospirillales</taxon>
        <taxon>Oleiphilaceae</taxon>
        <taxon>Oleiphilus</taxon>
    </lineage>
</organism>
<name>A0A1Y0I9S9_9GAMM</name>
<feature type="transmembrane region" description="Helical" evidence="1">
    <location>
        <begin position="67"/>
        <end position="88"/>
    </location>
</feature>
<keyword evidence="1" id="KW-0812">Transmembrane</keyword>
<keyword evidence="1" id="KW-0472">Membrane</keyword>
<sequence>MQTYQIIDEPKPRAYENLVTDPLAIFFVCMFVPFLWMPPLLGKYWIPPLWLLLNSFFMGSPTFKKEVLIVALGTIGLFALFVGFGVLADRTDQELFTEQFAPYLRVLAQAGFFFTLYLIVTKQAGPYEIHKYLKEQAANQ</sequence>
<evidence type="ECO:0000313" key="2">
    <source>
        <dbReference type="EMBL" id="ARU56235.1"/>
    </source>
</evidence>
<protein>
    <submittedName>
        <fullName evidence="2">Uncharacterized protein</fullName>
    </submittedName>
</protein>
<reference evidence="2 3" key="1">
    <citation type="submission" date="2017-05" db="EMBL/GenBank/DDBJ databases">
        <title>Genomic insights into alkan degradation activity of Oleiphilus messinensis.</title>
        <authorList>
            <person name="Kozyavkin S.A."/>
            <person name="Slesarev A.I."/>
            <person name="Golyshin P.N."/>
            <person name="Korzhenkov A."/>
            <person name="Golyshina O.N."/>
            <person name="Toshchakov S.V."/>
        </authorList>
    </citation>
    <scope>NUCLEOTIDE SEQUENCE [LARGE SCALE GENOMIC DNA]</scope>
    <source>
        <strain evidence="2 3">ME102</strain>
    </source>
</reference>
<evidence type="ECO:0000313" key="3">
    <source>
        <dbReference type="Proteomes" id="UP000196027"/>
    </source>
</evidence>
<accession>A0A1Y0I9S9</accession>
<evidence type="ECO:0000256" key="1">
    <source>
        <dbReference type="SAM" id="Phobius"/>
    </source>
</evidence>
<dbReference type="AlphaFoldDB" id="A0A1Y0I9S9"/>
<proteinExistence type="predicted"/>
<keyword evidence="3" id="KW-1185">Reference proteome</keyword>
<keyword evidence="1" id="KW-1133">Transmembrane helix</keyword>
<dbReference type="Proteomes" id="UP000196027">
    <property type="component" value="Chromosome"/>
</dbReference>
<feature type="transmembrane region" description="Helical" evidence="1">
    <location>
        <begin position="23"/>
        <end position="46"/>
    </location>
</feature>
<dbReference type="EMBL" id="CP021425">
    <property type="protein sequence ID" value="ARU56235.1"/>
    <property type="molecule type" value="Genomic_DNA"/>
</dbReference>